<keyword evidence="2" id="KW-0285">Flavoprotein</keyword>
<feature type="domain" description="Flavoprotein" evidence="5">
    <location>
        <begin position="5"/>
        <end position="179"/>
    </location>
</feature>
<dbReference type="Proteomes" id="UP000027284">
    <property type="component" value="Unassembled WGS sequence"/>
</dbReference>
<keyword evidence="1" id="KW-0637">Prenyltransferase</keyword>
<dbReference type="GO" id="GO:0004659">
    <property type="term" value="F:prenyltransferase activity"/>
    <property type="evidence" value="ECO:0007669"/>
    <property type="project" value="UniProtKB-KW"/>
</dbReference>
<keyword evidence="4" id="KW-0808">Transferase</keyword>
<dbReference type="Gene3D" id="3.40.50.1950">
    <property type="entry name" value="Flavin prenyltransferase-like"/>
    <property type="match status" value="1"/>
</dbReference>
<dbReference type="InterPro" id="IPR003382">
    <property type="entry name" value="Flavoprotein"/>
</dbReference>
<dbReference type="AlphaFoldDB" id="A0A062Y259"/>
<evidence type="ECO:0000313" key="7">
    <source>
        <dbReference type="Proteomes" id="UP000027284"/>
    </source>
</evidence>
<dbReference type="OrthoDB" id="9781577at2"/>
<gene>
    <name evidence="6" type="ORF">EG19_03375</name>
</gene>
<evidence type="ECO:0000256" key="2">
    <source>
        <dbReference type="ARBA" id="ARBA00022630"/>
    </source>
</evidence>
<evidence type="ECO:0000313" key="6">
    <source>
        <dbReference type="EMBL" id="KDA54855.1"/>
    </source>
</evidence>
<dbReference type="InterPro" id="IPR004507">
    <property type="entry name" value="UbiX-like"/>
</dbReference>
<dbReference type="InterPro" id="IPR036551">
    <property type="entry name" value="Flavin_trans-like"/>
</dbReference>
<organism evidence="6 7">
    <name type="scientific">Thermoanaerobaculum aquaticum</name>
    <dbReference type="NCBI Taxonomy" id="1312852"/>
    <lineage>
        <taxon>Bacteria</taxon>
        <taxon>Pseudomonadati</taxon>
        <taxon>Acidobacteriota</taxon>
        <taxon>Thermoanaerobaculia</taxon>
        <taxon>Thermoanaerobaculales</taxon>
        <taxon>Thermoanaerobaculaceae</taxon>
        <taxon>Thermoanaerobaculum</taxon>
    </lineage>
</organism>
<protein>
    <recommendedName>
        <fullName evidence="5">Flavoprotein domain-containing protein</fullName>
    </recommendedName>
</protein>
<keyword evidence="7" id="KW-1185">Reference proteome</keyword>
<dbReference type="SUPFAM" id="SSF52507">
    <property type="entry name" value="Homo-oligomeric flavin-containing Cys decarboxylases, HFCD"/>
    <property type="match status" value="1"/>
</dbReference>
<evidence type="ECO:0000256" key="1">
    <source>
        <dbReference type="ARBA" id="ARBA00022602"/>
    </source>
</evidence>
<evidence type="ECO:0000256" key="3">
    <source>
        <dbReference type="ARBA" id="ARBA00022643"/>
    </source>
</evidence>
<dbReference type="Pfam" id="PF02441">
    <property type="entry name" value="Flavoprotein"/>
    <property type="match status" value="1"/>
</dbReference>
<dbReference type="EMBL" id="JMFG01000002">
    <property type="protein sequence ID" value="KDA54855.1"/>
    <property type="molecule type" value="Genomic_DNA"/>
</dbReference>
<keyword evidence="3" id="KW-0288">FMN</keyword>
<accession>A0A062Y259</accession>
<evidence type="ECO:0000256" key="4">
    <source>
        <dbReference type="ARBA" id="ARBA00022679"/>
    </source>
</evidence>
<name>A0A062Y259_9BACT</name>
<dbReference type="RefSeq" id="WP_053334687.1">
    <property type="nucleotide sequence ID" value="NZ_JMFG01000002.1"/>
</dbReference>
<comment type="caution">
    <text evidence="6">The sequence shown here is derived from an EMBL/GenBank/DDBJ whole genome shotgun (WGS) entry which is preliminary data.</text>
</comment>
<reference evidence="6 7" key="1">
    <citation type="submission" date="2014-04" db="EMBL/GenBank/DDBJ databases">
        <title>The Genome Sequence of Thermoanaerobaculum aquaticum MP-01, The First Cultivated Group 23 Acidobacterium.</title>
        <authorList>
            <person name="Stamps B.W."/>
            <person name="Losey N.A."/>
            <person name="Lawson P.A."/>
            <person name="Stevenson B.S."/>
        </authorList>
    </citation>
    <scope>NUCLEOTIDE SEQUENCE [LARGE SCALE GENOMIC DNA]</scope>
    <source>
        <strain evidence="6 7">MP-01</strain>
    </source>
</reference>
<dbReference type="NCBIfam" id="TIGR00421">
    <property type="entry name" value="ubiX_pad"/>
    <property type="match status" value="1"/>
</dbReference>
<proteinExistence type="predicted"/>
<sequence length="204" mass="22303">MRTELALVITGACGMRLPVRFSELALQHPQVDHLHIVFSDGSRMVLAQELGKECAEPHGFVRRLSVAEEAKAKASVWREAEIAAPIASGSYLLRGVVILPCSAATACSLASGVSRGLGQRVGDVALKQRWPLILGFRETPLSRIHLQALLTLTEAGAVVMPPIPAFYVTGESLENFVEHYCMRVFDLLGLPLEAPHLRWQGFPR</sequence>
<evidence type="ECO:0000259" key="5">
    <source>
        <dbReference type="Pfam" id="PF02441"/>
    </source>
</evidence>
<dbReference type="STRING" id="1312852.EG19_03375"/>